<keyword evidence="10" id="KW-1185">Reference proteome</keyword>
<dbReference type="InterPro" id="IPR039660">
    <property type="entry name" value="Ribosomal_eL14"/>
</dbReference>
<evidence type="ECO:0000313" key="10">
    <source>
        <dbReference type="Proteomes" id="UP000759131"/>
    </source>
</evidence>
<feature type="domain" description="KOW" evidence="7">
    <location>
        <begin position="23"/>
        <end position="52"/>
    </location>
</feature>
<evidence type="ECO:0000259" key="8">
    <source>
        <dbReference type="Pfam" id="PF01929"/>
    </source>
</evidence>
<comment type="similarity">
    <text evidence="1">Belongs to the eukaryotic ribosomal protein eL14 family.</text>
</comment>
<evidence type="ECO:0000256" key="4">
    <source>
        <dbReference type="ARBA" id="ARBA00035215"/>
    </source>
</evidence>
<dbReference type="GO" id="GO:0003723">
    <property type="term" value="F:RNA binding"/>
    <property type="evidence" value="ECO:0007669"/>
    <property type="project" value="InterPro"/>
</dbReference>
<evidence type="ECO:0000256" key="1">
    <source>
        <dbReference type="ARBA" id="ARBA00006592"/>
    </source>
</evidence>
<dbReference type="GO" id="GO:0006412">
    <property type="term" value="P:translation"/>
    <property type="evidence" value="ECO:0007669"/>
    <property type="project" value="InterPro"/>
</dbReference>
<keyword evidence="2" id="KW-0689">Ribosomal protein</keyword>
<dbReference type="GO" id="GO:0042273">
    <property type="term" value="P:ribosomal large subunit biogenesis"/>
    <property type="evidence" value="ECO:0007669"/>
    <property type="project" value="TreeGrafter"/>
</dbReference>
<reference evidence="9" key="1">
    <citation type="submission" date="2020-11" db="EMBL/GenBank/DDBJ databases">
        <authorList>
            <person name="Tran Van P."/>
        </authorList>
    </citation>
    <scope>NUCLEOTIDE SEQUENCE</scope>
</reference>
<dbReference type="EMBL" id="CAJPIZ010001565">
    <property type="protein sequence ID" value="CAG2103708.1"/>
    <property type="molecule type" value="Genomic_DNA"/>
</dbReference>
<dbReference type="PANTHER" id="PTHR11127:SF2">
    <property type="entry name" value="LARGE RIBOSOMAL SUBUNIT PROTEIN EL14"/>
    <property type="match status" value="1"/>
</dbReference>
<sequence length="178" mass="20284">MPTKHVVEIGRVAVPTKHVVEIGRVAVVHFGPFAGKTAAIVDVIDQNRALIDGPVTGVQRQAIQFKRLRLTQFRIRIPNGTTSAVVAKAWKKDDITAKWSQTQQAQRLHATQLKKSMNDFDRFKLYKLKQTVNRAVNRKFVVLKAKASKQQKEKRQQLEKKEKKPKKKTAKKPKTAKK</sequence>
<protein>
    <recommendedName>
        <fullName evidence="4">Large ribosomal subunit protein eL14</fullName>
    </recommendedName>
    <alternativeName>
        <fullName evidence="5">60S ribosomal protein L14</fullName>
    </alternativeName>
</protein>
<evidence type="ECO:0000256" key="3">
    <source>
        <dbReference type="ARBA" id="ARBA00023274"/>
    </source>
</evidence>
<dbReference type="OrthoDB" id="1875589at2759"/>
<evidence type="ECO:0000259" key="7">
    <source>
        <dbReference type="Pfam" id="PF00467"/>
    </source>
</evidence>
<keyword evidence="3" id="KW-0687">Ribonucleoprotein</keyword>
<dbReference type="AlphaFoldDB" id="A0A7R9KK16"/>
<feature type="domain" description="Large ribosomal subunit protein eL14" evidence="8">
    <location>
        <begin position="59"/>
        <end position="131"/>
    </location>
</feature>
<feature type="region of interest" description="Disordered" evidence="6">
    <location>
        <begin position="145"/>
        <end position="178"/>
    </location>
</feature>
<proteinExistence type="inferred from homology"/>
<dbReference type="PANTHER" id="PTHR11127">
    <property type="entry name" value="60S RIBOSOMAL PROTEIN L14"/>
    <property type="match status" value="1"/>
</dbReference>
<dbReference type="Proteomes" id="UP000759131">
    <property type="component" value="Unassembled WGS sequence"/>
</dbReference>
<dbReference type="SUPFAM" id="SSF50104">
    <property type="entry name" value="Translation proteins SH3-like domain"/>
    <property type="match status" value="1"/>
</dbReference>
<evidence type="ECO:0000256" key="6">
    <source>
        <dbReference type="SAM" id="MobiDB-lite"/>
    </source>
</evidence>
<dbReference type="EMBL" id="OC856140">
    <property type="protein sequence ID" value="CAD7623278.1"/>
    <property type="molecule type" value="Genomic_DNA"/>
</dbReference>
<dbReference type="GO" id="GO:0003735">
    <property type="term" value="F:structural constituent of ribosome"/>
    <property type="evidence" value="ECO:0007669"/>
    <property type="project" value="InterPro"/>
</dbReference>
<evidence type="ECO:0000256" key="2">
    <source>
        <dbReference type="ARBA" id="ARBA00022980"/>
    </source>
</evidence>
<dbReference type="InterPro" id="IPR008991">
    <property type="entry name" value="Translation_prot_SH3-like_sf"/>
</dbReference>
<dbReference type="Gene3D" id="2.30.30.30">
    <property type="match status" value="1"/>
</dbReference>
<dbReference type="GO" id="GO:0022625">
    <property type="term" value="C:cytosolic large ribosomal subunit"/>
    <property type="evidence" value="ECO:0007669"/>
    <property type="project" value="TreeGrafter"/>
</dbReference>
<feature type="compositionally biased region" description="Basic and acidic residues" evidence="6">
    <location>
        <begin position="150"/>
        <end position="162"/>
    </location>
</feature>
<feature type="compositionally biased region" description="Basic residues" evidence="6">
    <location>
        <begin position="163"/>
        <end position="178"/>
    </location>
</feature>
<dbReference type="CDD" id="cd23702">
    <property type="entry name" value="eL14"/>
    <property type="match status" value="1"/>
</dbReference>
<organism evidence="9">
    <name type="scientific">Medioppia subpectinata</name>
    <dbReference type="NCBI Taxonomy" id="1979941"/>
    <lineage>
        <taxon>Eukaryota</taxon>
        <taxon>Metazoa</taxon>
        <taxon>Ecdysozoa</taxon>
        <taxon>Arthropoda</taxon>
        <taxon>Chelicerata</taxon>
        <taxon>Arachnida</taxon>
        <taxon>Acari</taxon>
        <taxon>Acariformes</taxon>
        <taxon>Sarcoptiformes</taxon>
        <taxon>Oribatida</taxon>
        <taxon>Brachypylina</taxon>
        <taxon>Oppioidea</taxon>
        <taxon>Oppiidae</taxon>
        <taxon>Medioppia</taxon>
    </lineage>
</organism>
<evidence type="ECO:0000256" key="5">
    <source>
        <dbReference type="ARBA" id="ARBA00035318"/>
    </source>
</evidence>
<dbReference type="Pfam" id="PF01929">
    <property type="entry name" value="Ribosomal_L14e"/>
    <property type="match status" value="1"/>
</dbReference>
<name>A0A7R9KK16_9ACAR</name>
<dbReference type="Pfam" id="PF00467">
    <property type="entry name" value="KOW"/>
    <property type="match status" value="1"/>
</dbReference>
<dbReference type="InterPro" id="IPR002784">
    <property type="entry name" value="Ribosomal_eL14_dom"/>
</dbReference>
<dbReference type="InterPro" id="IPR014722">
    <property type="entry name" value="Rib_uL2_dom2"/>
</dbReference>
<evidence type="ECO:0000313" key="9">
    <source>
        <dbReference type="EMBL" id="CAD7623278.1"/>
    </source>
</evidence>
<accession>A0A7R9KK16</accession>
<dbReference type="InterPro" id="IPR005824">
    <property type="entry name" value="KOW"/>
</dbReference>
<gene>
    <name evidence="9" type="ORF">OSB1V03_LOCUS3735</name>
</gene>